<feature type="transmembrane region" description="Helical" evidence="2">
    <location>
        <begin position="384"/>
        <end position="406"/>
    </location>
</feature>
<feature type="transmembrane region" description="Helical" evidence="2">
    <location>
        <begin position="29"/>
        <end position="51"/>
    </location>
</feature>
<feature type="region of interest" description="Disordered" evidence="1">
    <location>
        <begin position="285"/>
        <end position="310"/>
    </location>
</feature>
<feature type="transmembrane region" description="Helical" evidence="2">
    <location>
        <begin position="450"/>
        <end position="470"/>
    </location>
</feature>
<feature type="transmembrane region" description="Helical" evidence="2">
    <location>
        <begin position="412"/>
        <end position="429"/>
    </location>
</feature>
<feature type="region of interest" description="Disordered" evidence="1">
    <location>
        <begin position="533"/>
        <end position="573"/>
    </location>
</feature>
<sequence length="672" mass="73306">MPDAQEKTTSRAYHFTSISVADMRAQPELTIGLIFNIVSVLISFVIALRYTQKVVKNRVLSPVVVYLITVSAVAAIYNILHIVVVHVSDSLFFYVLRNCIGEISVLLLTLTSLEIYSVYSVIMSDSGISARIGAMRIGLFIAHFVCCFGVYIDGLFEEINKIATPWLMIPVVLYVCVVATFSTGIDYVIIRAYKVRITDRQRLSGQMAQQANRDYRRIVFLVMLCYMLMLISGVAYMFANLHAPLNIDIKRAAMLHSCMVGLYSLFQVGQAALFDLIRSNQAKGMSARSTGGQPSTFTSASAFGKSPDPKTECLPISPPPGKIIRSVKSSVPIDAFDVFEKKGSRLVSSMLDRQIKRALRDAARAACIRSLAITDPTHGDSLTLAYTIWTACAAVLMVPGAAAIWLDSARGVLVFAWFLVVHVSIRIAMLMRDSSGLVQGHGDSQDWVSVLLIVLSIYFVIALFALAATLRAELADSIEMLQQQQQHHTQAQSIDPLPAEYTPHAAQAAPPAPQPRTHRRVRSWIRRFIAPRSQSPPLVHPVPHPHPHPPTHPDPHPHPHPCTNGSSRERSHDLCAEDGQDLELVRIDMGSGQVAVIPGGRGDRAGIRPPTPGGAARLAAAVDLFPPPYEPVVGQGAGGGGVVEDDASNQRADRTEPSPAEHIIIATGHRKP</sequence>
<keyword evidence="4" id="KW-1185">Reference proteome</keyword>
<keyword evidence="2" id="KW-0812">Transmembrane</keyword>
<evidence type="ECO:0000256" key="2">
    <source>
        <dbReference type="SAM" id="Phobius"/>
    </source>
</evidence>
<evidence type="ECO:0008006" key="5">
    <source>
        <dbReference type="Google" id="ProtNLM"/>
    </source>
</evidence>
<feature type="transmembrane region" description="Helical" evidence="2">
    <location>
        <begin position="259"/>
        <end position="277"/>
    </location>
</feature>
<proteinExistence type="predicted"/>
<keyword evidence="2" id="KW-1133">Transmembrane helix</keyword>
<evidence type="ECO:0000313" key="3">
    <source>
        <dbReference type="EMBL" id="KAL2911845.1"/>
    </source>
</evidence>
<comment type="caution">
    <text evidence="3">The sequence shown here is derived from an EMBL/GenBank/DDBJ whole genome shotgun (WGS) entry which is preliminary data.</text>
</comment>
<accession>A0ABR4MX80</accession>
<feature type="transmembrane region" description="Helical" evidence="2">
    <location>
        <begin position="103"/>
        <end position="122"/>
    </location>
</feature>
<keyword evidence="2" id="KW-0472">Membrane</keyword>
<feature type="region of interest" description="Disordered" evidence="1">
    <location>
        <begin position="633"/>
        <end position="672"/>
    </location>
</feature>
<dbReference type="EMBL" id="JADGIZ020000086">
    <property type="protein sequence ID" value="KAL2911845.1"/>
    <property type="molecule type" value="Genomic_DNA"/>
</dbReference>
<feature type="compositionally biased region" description="Polar residues" evidence="1">
    <location>
        <begin position="285"/>
        <end position="301"/>
    </location>
</feature>
<organism evidence="3 4">
    <name type="scientific">Polyrhizophydium stewartii</name>
    <dbReference type="NCBI Taxonomy" id="2732419"/>
    <lineage>
        <taxon>Eukaryota</taxon>
        <taxon>Fungi</taxon>
        <taxon>Fungi incertae sedis</taxon>
        <taxon>Chytridiomycota</taxon>
        <taxon>Chytridiomycota incertae sedis</taxon>
        <taxon>Chytridiomycetes</taxon>
        <taxon>Rhizophydiales</taxon>
        <taxon>Rhizophydiales incertae sedis</taxon>
        <taxon>Polyrhizophydium</taxon>
    </lineage>
</organism>
<evidence type="ECO:0000256" key="1">
    <source>
        <dbReference type="SAM" id="MobiDB-lite"/>
    </source>
</evidence>
<evidence type="ECO:0000313" key="4">
    <source>
        <dbReference type="Proteomes" id="UP001527925"/>
    </source>
</evidence>
<name>A0ABR4MX80_9FUNG</name>
<feature type="transmembrane region" description="Helical" evidence="2">
    <location>
        <begin position="172"/>
        <end position="193"/>
    </location>
</feature>
<dbReference type="Proteomes" id="UP001527925">
    <property type="component" value="Unassembled WGS sequence"/>
</dbReference>
<feature type="transmembrane region" description="Helical" evidence="2">
    <location>
        <begin position="218"/>
        <end position="239"/>
    </location>
</feature>
<feature type="transmembrane region" description="Helical" evidence="2">
    <location>
        <begin position="134"/>
        <end position="152"/>
    </location>
</feature>
<protein>
    <recommendedName>
        <fullName evidence="5">G protein-coupled receptor</fullName>
    </recommendedName>
</protein>
<reference evidence="3 4" key="1">
    <citation type="submission" date="2023-09" db="EMBL/GenBank/DDBJ databases">
        <title>Pangenome analysis of Batrachochytrium dendrobatidis and related Chytrids.</title>
        <authorList>
            <person name="Yacoub M.N."/>
            <person name="Stajich J.E."/>
            <person name="James T.Y."/>
        </authorList>
    </citation>
    <scope>NUCLEOTIDE SEQUENCE [LARGE SCALE GENOMIC DNA]</scope>
    <source>
        <strain evidence="3 4">JEL0888</strain>
    </source>
</reference>
<feature type="transmembrane region" description="Helical" evidence="2">
    <location>
        <begin position="63"/>
        <end position="83"/>
    </location>
</feature>
<gene>
    <name evidence="3" type="ORF">HK105_208695</name>
</gene>